<dbReference type="PATRIC" id="fig|81857.3.peg.1920"/>
<keyword evidence="2" id="KW-0812">Transmembrane</keyword>
<protein>
    <submittedName>
        <fullName evidence="3">Uncharacterized protein</fullName>
    </submittedName>
</protein>
<dbReference type="EMBL" id="JQAZ01000007">
    <property type="protein sequence ID" value="KRN30351.1"/>
    <property type="molecule type" value="Genomic_DNA"/>
</dbReference>
<evidence type="ECO:0000256" key="2">
    <source>
        <dbReference type="SAM" id="Phobius"/>
    </source>
</evidence>
<gene>
    <name evidence="3" type="ORF">IV38_GL001894</name>
    <name evidence="4" type="ORF">IV40_GL001940</name>
</gene>
<evidence type="ECO:0000256" key="1">
    <source>
        <dbReference type="SAM" id="MobiDB-lite"/>
    </source>
</evidence>
<feature type="region of interest" description="Disordered" evidence="1">
    <location>
        <begin position="1"/>
        <end position="38"/>
    </location>
</feature>
<reference evidence="5 6" key="1">
    <citation type="journal article" date="2015" name="Genome Announc.">
        <title>Expanding the biotechnology potential of lactobacilli through comparative genomics of 213 strains and associated genera.</title>
        <authorList>
            <person name="Sun Z."/>
            <person name="Harris H.M."/>
            <person name="McCann A."/>
            <person name="Guo C."/>
            <person name="Argimon S."/>
            <person name="Zhang W."/>
            <person name="Yang X."/>
            <person name="Jeffery I.B."/>
            <person name="Cooney J.C."/>
            <person name="Kagawa T.F."/>
            <person name="Liu W."/>
            <person name="Song Y."/>
            <person name="Salvetti E."/>
            <person name="Wrobel A."/>
            <person name="Rasinkangas P."/>
            <person name="Parkhill J."/>
            <person name="Rea M.C."/>
            <person name="O'Sullivan O."/>
            <person name="Ritari J."/>
            <person name="Douillard F.P."/>
            <person name="Paul Ross R."/>
            <person name="Yang R."/>
            <person name="Briner A.E."/>
            <person name="Felis G.E."/>
            <person name="de Vos W.M."/>
            <person name="Barrangou R."/>
            <person name="Klaenhammer T.R."/>
            <person name="Caufield P.W."/>
            <person name="Cui Y."/>
            <person name="Zhang H."/>
            <person name="O'Toole P.W."/>
        </authorList>
    </citation>
    <scope>NUCLEOTIDE SEQUENCE [LARGE SCALE GENOMIC DNA]</scope>
    <source>
        <strain evidence="3 6">ATCC BAA-66</strain>
        <strain evidence="4 5">DSM 13344</strain>
    </source>
</reference>
<evidence type="ECO:0000313" key="3">
    <source>
        <dbReference type="EMBL" id="KRN27682.1"/>
    </source>
</evidence>
<keyword evidence="5" id="KW-1185">Reference proteome</keyword>
<feature type="compositionally biased region" description="Polar residues" evidence="1">
    <location>
        <begin position="1"/>
        <end position="34"/>
    </location>
</feature>
<dbReference type="InterPro" id="IPR013783">
    <property type="entry name" value="Ig-like_fold"/>
</dbReference>
<evidence type="ECO:0000313" key="4">
    <source>
        <dbReference type="EMBL" id="KRN30351.1"/>
    </source>
</evidence>
<feature type="transmembrane region" description="Helical" evidence="2">
    <location>
        <begin position="127"/>
        <end position="146"/>
    </location>
</feature>
<comment type="caution">
    <text evidence="3">The sequence shown here is derived from an EMBL/GenBank/DDBJ whole genome shotgun (WGS) entry which is preliminary data.</text>
</comment>
<keyword evidence="2" id="KW-1133">Transmembrane helix</keyword>
<evidence type="ECO:0000313" key="5">
    <source>
        <dbReference type="Proteomes" id="UP000051645"/>
    </source>
</evidence>
<proteinExistence type="predicted"/>
<organism evidence="3 6">
    <name type="scientific">Lactobacillus selangorensis</name>
    <dbReference type="NCBI Taxonomy" id="81857"/>
    <lineage>
        <taxon>Bacteria</taxon>
        <taxon>Bacillati</taxon>
        <taxon>Bacillota</taxon>
        <taxon>Bacilli</taxon>
        <taxon>Lactobacillales</taxon>
        <taxon>Lactobacillaceae</taxon>
        <taxon>Lactobacillus</taxon>
    </lineage>
</organism>
<evidence type="ECO:0000313" key="6">
    <source>
        <dbReference type="Proteomes" id="UP000051751"/>
    </source>
</evidence>
<name>A0A0R2FGD5_9LACO</name>
<dbReference type="Proteomes" id="UP000051751">
    <property type="component" value="Unassembled WGS sequence"/>
</dbReference>
<dbReference type="EMBL" id="JQAT01000006">
    <property type="protein sequence ID" value="KRN27682.1"/>
    <property type="molecule type" value="Genomic_DNA"/>
</dbReference>
<accession>A0A0R2FGD5</accession>
<dbReference type="Proteomes" id="UP000051645">
    <property type="component" value="Unassembled WGS sequence"/>
</dbReference>
<dbReference type="Gene3D" id="2.60.40.10">
    <property type="entry name" value="Immunoglobulins"/>
    <property type="match status" value="1"/>
</dbReference>
<dbReference type="NCBIfam" id="TIGR01167">
    <property type="entry name" value="LPXTG_anchor"/>
    <property type="match status" value="1"/>
</dbReference>
<sequence>MSMSQSGHTSTSPNQQLTVNHPTTASHNNAVSGTGTPGDTIAVTIYGPTGEIVGTYKTIVEPNGTWALTNAALENASRINVVETSPTGDVVSRLMGVTPNKITSDNTAMQHKKTNAMQFALPNTGETVTNTSILGIGILAAISAFVKKMRNKG</sequence>
<keyword evidence="2" id="KW-0472">Membrane</keyword>
<dbReference type="STRING" id="81857.IV38_GL001894"/>
<dbReference type="AlphaFoldDB" id="A0A0R2FGD5"/>